<evidence type="ECO:0000259" key="2">
    <source>
        <dbReference type="Pfam" id="PF03972"/>
    </source>
</evidence>
<dbReference type="InterPro" id="IPR045337">
    <property type="entry name" value="MmgE_PrpD_C"/>
</dbReference>
<evidence type="ECO:0000256" key="1">
    <source>
        <dbReference type="ARBA" id="ARBA00006174"/>
    </source>
</evidence>
<gene>
    <name evidence="4" type="ORF">SLNSH_15235</name>
</gene>
<dbReference type="RefSeq" id="WP_106337861.1">
    <property type="nucleotide sequence ID" value="NZ_PVZS01000016.1"/>
</dbReference>
<dbReference type="OrthoDB" id="5415580at2"/>
<dbReference type="AlphaFoldDB" id="A0A2T1HR60"/>
<keyword evidence="5" id="KW-1185">Reference proteome</keyword>
<dbReference type="Pfam" id="PF19305">
    <property type="entry name" value="MmgE_PrpD_C"/>
    <property type="match status" value="1"/>
</dbReference>
<dbReference type="Pfam" id="PF03972">
    <property type="entry name" value="MmgE_PrpD_N"/>
    <property type="match status" value="1"/>
</dbReference>
<dbReference type="Gene3D" id="3.30.1330.120">
    <property type="entry name" value="2-methylcitrate dehydratase PrpD"/>
    <property type="match status" value="1"/>
</dbReference>
<comment type="similarity">
    <text evidence="1">Belongs to the PrpD family.</text>
</comment>
<sequence>MQTIAFIHDLRFEALPADVAQQARRCLLDLVGVAASGRSTRLSRIAHGFAARQMGAAEGGARLLFDGRRVSPTGAAFAGAATIDSFDAHDGHPLTKGHAGVTVLPALLAVADAGGNGVDEELSGAEALAALVMGYEIAIRAGIALHGSAADYHTSGAWNAIAAAAVGARLLRLDSMTTRHALGVAEYHGPRSQMMRCIDHPTMVKDGSAWGALAGVSAAYLAADGFTGAPAITIEAPEQHELWDDLGSRWRILEQYFKPWPICRWAQPAVEAAAGLVKAHGVAPEAIEAVEVASFAEAVRLGTTPPADTEAAQYALGFPLAAYLARGRLGAEEVGDEGLRDPAVRSLLARISLREDPALSAQFPARRLAAATIRLRNGAVLASPVTPARGDADAPLSDDELEAKFRDLSVSLGDERTNRIVQLVRGLGPNGPALGALLELLAPPAAESL</sequence>
<evidence type="ECO:0000313" key="5">
    <source>
        <dbReference type="Proteomes" id="UP000239772"/>
    </source>
</evidence>
<dbReference type="PANTHER" id="PTHR16943:SF8">
    <property type="entry name" value="2-METHYLCITRATE DEHYDRATASE"/>
    <property type="match status" value="1"/>
</dbReference>
<dbReference type="InterPro" id="IPR005656">
    <property type="entry name" value="MmgE_PrpD"/>
</dbReference>
<dbReference type="GO" id="GO:0016829">
    <property type="term" value="F:lyase activity"/>
    <property type="evidence" value="ECO:0007669"/>
    <property type="project" value="InterPro"/>
</dbReference>
<dbReference type="EMBL" id="PVZS01000016">
    <property type="protein sequence ID" value="PSC04144.1"/>
    <property type="molecule type" value="Genomic_DNA"/>
</dbReference>
<organism evidence="4 5">
    <name type="scientific">Alsobacter soli</name>
    <dbReference type="NCBI Taxonomy" id="2109933"/>
    <lineage>
        <taxon>Bacteria</taxon>
        <taxon>Pseudomonadati</taxon>
        <taxon>Pseudomonadota</taxon>
        <taxon>Alphaproteobacteria</taxon>
        <taxon>Hyphomicrobiales</taxon>
        <taxon>Alsobacteraceae</taxon>
        <taxon>Alsobacter</taxon>
    </lineage>
</organism>
<accession>A0A2T1HR60</accession>
<evidence type="ECO:0000259" key="3">
    <source>
        <dbReference type="Pfam" id="PF19305"/>
    </source>
</evidence>
<feature type="domain" description="MmgE/PrpD C-terminal" evidence="3">
    <location>
        <begin position="260"/>
        <end position="421"/>
    </location>
</feature>
<dbReference type="InterPro" id="IPR045336">
    <property type="entry name" value="MmgE_PrpD_N"/>
</dbReference>
<dbReference type="SUPFAM" id="SSF103378">
    <property type="entry name" value="2-methylcitrate dehydratase PrpD"/>
    <property type="match status" value="1"/>
</dbReference>
<dbReference type="InterPro" id="IPR042183">
    <property type="entry name" value="MmgE/PrpD_sf_1"/>
</dbReference>
<evidence type="ECO:0000313" key="4">
    <source>
        <dbReference type="EMBL" id="PSC04144.1"/>
    </source>
</evidence>
<comment type="caution">
    <text evidence="4">The sequence shown here is derived from an EMBL/GenBank/DDBJ whole genome shotgun (WGS) entry which is preliminary data.</text>
</comment>
<name>A0A2T1HR60_9HYPH</name>
<dbReference type="InterPro" id="IPR036148">
    <property type="entry name" value="MmgE/PrpD_sf"/>
</dbReference>
<dbReference type="InterPro" id="IPR042188">
    <property type="entry name" value="MmgE/PrpD_sf_2"/>
</dbReference>
<feature type="domain" description="MmgE/PrpD N-terminal" evidence="2">
    <location>
        <begin position="5"/>
        <end position="233"/>
    </location>
</feature>
<protein>
    <submittedName>
        <fullName evidence="4">2-methylcitrate dehydratase</fullName>
    </submittedName>
</protein>
<dbReference type="Gene3D" id="1.10.4100.10">
    <property type="entry name" value="2-methylcitrate dehydratase PrpD"/>
    <property type="match status" value="1"/>
</dbReference>
<dbReference type="PANTHER" id="PTHR16943">
    <property type="entry name" value="2-METHYLCITRATE DEHYDRATASE-RELATED"/>
    <property type="match status" value="1"/>
</dbReference>
<reference evidence="5" key="1">
    <citation type="submission" date="2018-03" db="EMBL/GenBank/DDBJ databases">
        <authorList>
            <person name="Sun L."/>
            <person name="Liu H."/>
            <person name="Chen W."/>
            <person name="Huang K."/>
            <person name="Liu W."/>
            <person name="Gao X."/>
        </authorList>
    </citation>
    <scope>NUCLEOTIDE SEQUENCE [LARGE SCALE GENOMIC DNA]</scope>
    <source>
        <strain evidence="5">SH9</strain>
    </source>
</reference>
<proteinExistence type="inferred from homology"/>
<dbReference type="Proteomes" id="UP000239772">
    <property type="component" value="Unassembled WGS sequence"/>
</dbReference>